<sequence length="125" mass="14848">MEPSQPRPQKLLDQVREVIRLKHYSYRTEETYVQWIRRYILFHNKHHPKDMGVPEIEAFLTHLAVPQPVAARTQNQAFSAFLFWYRQVLCQPLEGIDRGFRAKRSHKLLTILILASATASIRFKY</sequence>
<feature type="domain" description="Core-binding (CB)" evidence="3">
    <location>
        <begin position="9"/>
        <end position="89"/>
    </location>
</feature>
<dbReference type="Gene3D" id="1.10.150.130">
    <property type="match status" value="1"/>
</dbReference>
<organism evidence="4 5">
    <name type="scientific">Phormidesmis priestleyi Ana</name>
    <dbReference type="NCBI Taxonomy" id="1666911"/>
    <lineage>
        <taxon>Bacteria</taxon>
        <taxon>Bacillati</taxon>
        <taxon>Cyanobacteriota</taxon>
        <taxon>Cyanophyceae</taxon>
        <taxon>Leptolyngbyales</taxon>
        <taxon>Leptolyngbyaceae</taxon>
        <taxon>Phormidesmis</taxon>
    </lineage>
</organism>
<dbReference type="PATRIC" id="fig|1666911.3.peg.1609"/>
<dbReference type="GO" id="GO:0015074">
    <property type="term" value="P:DNA integration"/>
    <property type="evidence" value="ECO:0007669"/>
    <property type="project" value="InterPro"/>
</dbReference>
<name>A0A0N8KNQ7_9CYAN</name>
<evidence type="ECO:0000313" key="4">
    <source>
        <dbReference type="EMBL" id="KPQ37210.1"/>
    </source>
</evidence>
<accession>A0A0N8KNQ7</accession>
<dbReference type="Proteomes" id="UP000050465">
    <property type="component" value="Unassembled WGS sequence"/>
</dbReference>
<comment type="caution">
    <text evidence="4">The sequence shown here is derived from an EMBL/GenBank/DDBJ whole genome shotgun (WGS) entry which is preliminary data.</text>
</comment>
<dbReference type="AlphaFoldDB" id="A0A0N8KNQ7"/>
<dbReference type="GO" id="GO:0003677">
    <property type="term" value="F:DNA binding"/>
    <property type="evidence" value="ECO:0007669"/>
    <property type="project" value="UniProtKB-UniRule"/>
</dbReference>
<dbReference type="PROSITE" id="PS51900">
    <property type="entry name" value="CB"/>
    <property type="match status" value="1"/>
</dbReference>
<dbReference type="Pfam" id="PF13495">
    <property type="entry name" value="Phage_int_SAM_4"/>
    <property type="match status" value="1"/>
</dbReference>
<evidence type="ECO:0000259" key="3">
    <source>
        <dbReference type="PROSITE" id="PS51900"/>
    </source>
</evidence>
<keyword evidence="1 2" id="KW-0238">DNA-binding</keyword>
<gene>
    <name evidence="4" type="ORF">HLUCCA11_01915</name>
</gene>
<dbReference type="STRING" id="1666911.HLUCCA11_01915"/>
<dbReference type="InterPro" id="IPR004107">
    <property type="entry name" value="Integrase_SAM-like_N"/>
</dbReference>
<evidence type="ECO:0000256" key="1">
    <source>
        <dbReference type="ARBA" id="ARBA00023125"/>
    </source>
</evidence>
<proteinExistence type="predicted"/>
<dbReference type="EMBL" id="LJZR01000002">
    <property type="protein sequence ID" value="KPQ37210.1"/>
    <property type="molecule type" value="Genomic_DNA"/>
</dbReference>
<protein>
    <submittedName>
        <fullName evidence="4">Phage integrase, N-terminal SAM-like domain</fullName>
    </submittedName>
</protein>
<dbReference type="InterPro" id="IPR010998">
    <property type="entry name" value="Integrase_recombinase_N"/>
</dbReference>
<dbReference type="InterPro" id="IPR044068">
    <property type="entry name" value="CB"/>
</dbReference>
<evidence type="ECO:0000313" key="5">
    <source>
        <dbReference type="Proteomes" id="UP000050465"/>
    </source>
</evidence>
<evidence type="ECO:0000256" key="2">
    <source>
        <dbReference type="PROSITE-ProRule" id="PRU01248"/>
    </source>
</evidence>
<reference evidence="4 5" key="1">
    <citation type="submission" date="2015-09" db="EMBL/GenBank/DDBJ databases">
        <title>Identification and resolution of microdiversity through metagenomic sequencing of parallel consortia.</title>
        <authorList>
            <person name="Nelson W.C."/>
            <person name="Romine M.F."/>
            <person name="Lindemann S.R."/>
        </authorList>
    </citation>
    <scope>NUCLEOTIDE SEQUENCE [LARGE SCALE GENOMIC DNA]</scope>
    <source>
        <strain evidence="4">Ana</strain>
    </source>
</reference>